<protein>
    <recommendedName>
        <fullName evidence="10">intramembrane prenyl-peptidase Rce1</fullName>
        <ecNumber evidence="10">3.4.26.1</ecNumber>
    </recommendedName>
</protein>
<evidence type="ECO:0000256" key="10">
    <source>
        <dbReference type="ARBA" id="ARBA00049729"/>
    </source>
</evidence>
<dbReference type="InterPro" id="IPR003675">
    <property type="entry name" value="Rce1/LyrA-like_dom"/>
</dbReference>
<evidence type="ECO:0000256" key="5">
    <source>
        <dbReference type="ARBA" id="ARBA00022801"/>
    </source>
</evidence>
<feature type="transmembrane region" description="Helical" evidence="11">
    <location>
        <begin position="48"/>
        <end position="69"/>
    </location>
</feature>
<comment type="catalytic activity">
    <reaction evidence="9">
        <text>Hydrolyzes the peptide bond -P2-(S-farnesyl or geranylgeranyl)C-P1'-P2'-P3'-COOH where P1' and P2' are amino acids with aliphatic sidechains and P3' is any C-terminal residue.</text>
        <dbReference type="EC" id="3.4.26.1"/>
    </reaction>
</comment>
<dbReference type="EC" id="3.4.26.1" evidence="10"/>
<feature type="domain" description="CAAX prenyl protease 2/Lysostaphin resistance protein A-like" evidence="12">
    <location>
        <begin position="144"/>
        <end position="247"/>
    </location>
</feature>
<keyword evidence="3" id="KW-0645">Protease</keyword>
<evidence type="ECO:0000256" key="9">
    <source>
        <dbReference type="ARBA" id="ARBA00047280"/>
    </source>
</evidence>
<reference evidence="13" key="1">
    <citation type="submission" date="2015-04" db="EMBL/GenBank/DDBJ databases">
        <title>The genome sequence of the plant pathogenic Rhizarian Plasmodiophora brassicae reveals insights in its biotrophic life cycle and the origin of chitin synthesis.</title>
        <authorList>
            <person name="Schwelm A."/>
            <person name="Fogelqvist J."/>
            <person name="Knaust A."/>
            <person name="Julke S."/>
            <person name="Lilja T."/>
            <person name="Dhandapani V."/>
            <person name="Bonilla-Rosso G."/>
            <person name="Karlsson M."/>
            <person name="Shevchenko A."/>
            <person name="Choi S.R."/>
            <person name="Kim H.G."/>
            <person name="Park J.Y."/>
            <person name="Lim Y.P."/>
            <person name="Ludwig-Muller J."/>
            <person name="Dixelius C."/>
        </authorList>
    </citation>
    <scope>NUCLEOTIDE SEQUENCE</scope>
    <source>
        <tissue evidence="13">Potato root galls</tissue>
    </source>
</reference>
<dbReference type="EMBL" id="HACM01000830">
    <property type="protein sequence ID" value="CRZ01272.1"/>
    <property type="molecule type" value="Transcribed_RNA"/>
</dbReference>
<organism evidence="13">
    <name type="scientific">Spongospora subterranea</name>
    <dbReference type="NCBI Taxonomy" id="70186"/>
    <lineage>
        <taxon>Eukaryota</taxon>
        <taxon>Sar</taxon>
        <taxon>Rhizaria</taxon>
        <taxon>Endomyxa</taxon>
        <taxon>Phytomyxea</taxon>
        <taxon>Plasmodiophorida</taxon>
        <taxon>Plasmodiophoridae</taxon>
        <taxon>Spongospora</taxon>
    </lineage>
</organism>
<dbReference type="PANTHER" id="PTHR13046">
    <property type="entry name" value="PROTEASE U48 CAAX PRENYL PROTEASE RCE1"/>
    <property type="match status" value="1"/>
</dbReference>
<evidence type="ECO:0000256" key="8">
    <source>
        <dbReference type="ARBA" id="ARBA00023136"/>
    </source>
</evidence>
<feature type="transmembrane region" description="Helical" evidence="11">
    <location>
        <begin position="89"/>
        <end position="110"/>
    </location>
</feature>
<dbReference type="InterPro" id="IPR039731">
    <property type="entry name" value="Rce1"/>
</dbReference>
<keyword evidence="7 11" id="KW-1133">Transmembrane helix</keyword>
<sequence length="315" mass="35500">FKSLEMLVAERCSSNNAIVLSLGLSIMFVMSLYLWTGSKHLSRDHPEVVMRRLISVTVVSVIAPFGLIICGTTNGGPSLTSWMGLPFNAPSLSWFLAAILPLLLTSFVFLGPLYQEYLIHDSVYSWLMTSAVNKMVPAYRLRHIRSLVVAPFCEEWVFRCCMCSLMIGTGWSFLSSVCIPPLFFGIAHSHHILEMVRIQGCTLKEALANITLQLSYTTLFGMFASFTFLRTGHFMSCFLIHSFANMMGFPELDWICDYSQFGNRRKIGFFYLLGIVLFVLGLFPLTSPSLYDPVFLKLYSSQGQDPSVKLNFVFT</sequence>
<comment type="subcellular location">
    <subcellularLocation>
        <location evidence="1">Endoplasmic reticulum membrane</location>
        <topology evidence="1">Multi-pass membrane protein</topology>
    </subcellularLocation>
</comment>
<dbReference type="GO" id="GO:0004222">
    <property type="term" value="F:metalloendopeptidase activity"/>
    <property type="evidence" value="ECO:0007669"/>
    <property type="project" value="InterPro"/>
</dbReference>
<name>A0A0H5QI00_9EUKA</name>
<keyword evidence="8 11" id="KW-0472">Membrane</keyword>
<evidence type="ECO:0000256" key="3">
    <source>
        <dbReference type="ARBA" id="ARBA00022670"/>
    </source>
</evidence>
<comment type="similarity">
    <text evidence="2">Belongs to the peptidase U48 family.</text>
</comment>
<feature type="transmembrane region" description="Helical" evidence="11">
    <location>
        <begin position="156"/>
        <end position="185"/>
    </location>
</feature>
<dbReference type="Pfam" id="PF02517">
    <property type="entry name" value="Rce1-like"/>
    <property type="match status" value="1"/>
</dbReference>
<feature type="transmembrane region" description="Helical" evidence="11">
    <location>
        <begin position="206"/>
        <end position="226"/>
    </location>
</feature>
<dbReference type="PANTHER" id="PTHR13046:SF0">
    <property type="entry name" value="CAAX PRENYL PROTEASE 2"/>
    <property type="match status" value="1"/>
</dbReference>
<evidence type="ECO:0000256" key="1">
    <source>
        <dbReference type="ARBA" id="ARBA00004477"/>
    </source>
</evidence>
<dbReference type="AlphaFoldDB" id="A0A0H5QI00"/>
<keyword evidence="4 11" id="KW-0812">Transmembrane</keyword>
<accession>A0A0H5QI00</accession>
<evidence type="ECO:0000256" key="2">
    <source>
        <dbReference type="ARBA" id="ARBA00006897"/>
    </source>
</evidence>
<keyword evidence="6" id="KW-0256">Endoplasmic reticulum</keyword>
<feature type="transmembrane region" description="Helical" evidence="11">
    <location>
        <begin position="17"/>
        <end position="36"/>
    </location>
</feature>
<dbReference type="GO" id="GO:0071586">
    <property type="term" value="P:CAAX-box protein processing"/>
    <property type="evidence" value="ECO:0007669"/>
    <property type="project" value="InterPro"/>
</dbReference>
<dbReference type="GO" id="GO:0005789">
    <property type="term" value="C:endoplasmic reticulum membrane"/>
    <property type="evidence" value="ECO:0007669"/>
    <property type="project" value="UniProtKB-SubCell"/>
</dbReference>
<feature type="transmembrane region" description="Helical" evidence="11">
    <location>
        <begin position="269"/>
        <end position="291"/>
    </location>
</feature>
<evidence type="ECO:0000256" key="11">
    <source>
        <dbReference type="SAM" id="Phobius"/>
    </source>
</evidence>
<evidence type="ECO:0000256" key="6">
    <source>
        <dbReference type="ARBA" id="ARBA00022824"/>
    </source>
</evidence>
<evidence type="ECO:0000259" key="12">
    <source>
        <dbReference type="Pfam" id="PF02517"/>
    </source>
</evidence>
<evidence type="ECO:0000256" key="4">
    <source>
        <dbReference type="ARBA" id="ARBA00022692"/>
    </source>
</evidence>
<evidence type="ECO:0000313" key="13">
    <source>
        <dbReference type="EMBL" id="CRZ01272.1"/>
    </source>
</evidence>
<proteinExistence type="inferred from homology"/>
<evidence type="ECO:0000256" key="7">
    <source>
        <dbReference type="ARBA" id="ARBA00022989"/>
    </source>
</evidence>
<keyword evidence="5" id="KW-0378">Hydrolase</keyword>
<feature type="non-terminal residue" evidence="13">
    <location>
        <position position="1"/>
    </location>
</feature>